<protein>
    <submittedName>
        <fullName evidence="1">Uncharacterized protein</fullName>
    </submittedName>
</protein>
<dbReference type="EMBL" id="NPBS01000014">
    <property type="protein sequence ID" value="PAF27382.1"/>
    <property type="molecule type" value="Genomic_DNA"/>
</dbReference>
<accession>A0A268S4E0</accession>
<dbReference type="Proteomes" id="UP000216133">
    <property type="component" value="Unassembled WGS sequence"/>
</dbReference>
<dbReference type="AlphaFoldDB" id="A0A268S4E0"/>
<organism evidence="1 2">
    <name type="scientific">Shouchella clausii</name>
    <name type="common">Alkalihalobacillus clausii</name>
    <dbReference type="NCBI Taxonomy" id="79880"/>
    <lineage>
        <taxon>Bacteria</taxon>
        <taxon>Bacillati</taxon>
        <taxon>Bacillota</taxon>
        <taxon>Bacilli</taxon>
        <taxon>Bacillales</taxon>
        <taxon>Bacillaceae</taxon>
        <taxon>Shouchella</taxon>
    </lineage>
</organism>
<evidence type="ECO:0000313" key="2">
    <source>
        <dbReference type="Proteomes" id="UP000216133"/>
    </source>
</evidence>
<proteinExistence type="predicted"/>
<reference evidence="1 2" key="1">
    <citation type="submission" date="2017-07" db="EMBL/GenBank/DDBJ databases">
        <title>Isolation and whole genome analysis of endospore-forming bacteria from heroin.</title>
        <authorList>
            <person name="Kalinowski J."/>
            <person name="Ahrens B."/>
            <person name="Al-Dilaimi A."/>
            <person name="Winkler A."/>
            <person name="Wibberg D."/>
            <person name="Schleenbecker U."/>
            <person name="Ruckert C."/>
            <person name="Wolfel R."/>
            <person name="Grass G."/>
        </authorList>
    </citation>
    <scope>NUCLEOTIDE SEQUENCE [LARGE SCALE GENOMIC DNA]</scope>
    <source>
        <strain evidence="1 2">7523-2</strain>
    </source>
</reference>
<comment type="caution">
    <text evidence="1">The sequence shown here is derived from an EMBL/GenBank/DDBJ whole genome shotgun (WGS) entry which is preliminary data.</text>
</comment>
<evidence type="ECO:0000313" key="1">
    <source>
        <dbReference type="EMBL" id="PAF27382.1"/>
    </source>
</evidence>
<sequence length="153" mass="17708">MNLKALRKQSRTVTYHQIGAYLAQKKMPEPLIQACVQFLKDQARGNGERFVGPKTMQCIIKGTWCLTERELETIYHKAPMPIRQYVDHVTCDPDMPPMKELIRPVERCSVQAQRAHVFLSESAMRVVYGMLYEPDRVWKVVRLCDEEPVTSAI</sequence>
<dbReference type="RefSeq" id="WP_095327796.1">
    <property type="nucleotide sequence ID" value="NZ_NPBS01000014.1"/>
</dbReference>
<gene>
    <name evidence="1" type="ORF">CHH61_03425</name>
</gene>
<name>A0A268S4E0_SHOCL</name>